<feature type="domain" description="HTH gntR-type" evidence="5">
    <location>
        <begin position="1"/>
        <end position="70"/>
    </location>
</feature>
<dbReference type="Proteomes" id="UP001500620">
    <property type="component" value="Unassembled WGS sequence"/>
</dbReference>
<dbReference type="InterPro" id="IPR036388">
    <property type="entry name" value="WH-like_DNA-bd_sf"/>
</dbReference>
<proteinExistence type="predicted"/>
<dbReference type="SUPFAM" id="SSF46689">
    <property type="entry name" value="Homeodomain-like"/>
    <property type="match status" value="1"/>
</dbReference>
<evidence type="ECO:0000259" key="5">
    <source>
        <dbReference type="PROSITE" id="PS50949"/>
    </source>
</evidence>
<dbReference type="EMBL" id="BAABAT010000004">
    <property type="protein sequence ID" value="GAA4247430.1"/>
    <property type="molecule type" value="Genomic_DNA"/>
</dbReference>
<evidence type="ECO:0000256" key="2">
    <source>
        <dbReference type="ARBA" id="ARBA00023125"/>
    </source>
</evidence>
<dbReference type="PROSITE" id="PS50949">
    <property type="entry name" value="HTH_GNTR"/>
    <property type="match status" value="1"/>
</dbReference>
<dbReference type="InterPro" id="IPR009057">
    <property type="entry name" value="Homeodomain-like_sf"/>
</dbReference>
<dbReference type="PROSITE" id="PS50977">
    <property type="entry name" value="HTH_TETR_2"/>
    <property type="match status" value="1"/>
</dbReference>
<dbReference type="InterPro" id="IPR000524">
    <property type="entry name" value="Tscrpt_reg_HTH_GntR"/>
</dbReference>
<keyword evidence="1" id="KW-0805">Transcription regulation</keyword>
<keyword evidence="2 4" id="KW-0238">DNA-binding</keyword>
<dbReference type="InterPro" id="IPR036271">
    <property type="entry name" value="Tet_transcr_reg_TetR-rel_C_sf"/>
</dbReference>
<accession>A0ABP8D4U3</accession>
<name>A0ABP8D4U3_9ACTN</name>
<feature type="domain" description="HTH tetR-type" evidence="6">
    <location>
        <begin position="86"/>
        <end position="146"/>
    </location>
</feature>
<evidence type="ECO:0000256" key="4">
    <source>
        <dbReference type="PROSITE-ProRule" id="PRU00335"/>
    </source>
</evidence>
<dbReference type="InterPro" id="IPR001647">
    <property type="entry name" value="HTH_TetR"/>
</dbReference>
<gene>
    <name evidence="7" type="ORF">GCM10022255_023260</name>
</gene>
<evidence type="ECO:0000313" key="7">
    <source>
        <dbReference type="EMBL" id="GAA4247430.1"/>
    </source>
</evidence>
<feature type="DNA-binding region" description="H-T-H motif" evidence="4">
    <location>
        <begin position="109"/>
        <end position="128"/>
    </location>
</feature>
<organism evidence="7 8">
    <name type="scientific">Dactylosporangium darangshiense</name>
    <dbReference type="NCBI Taxonomy" id="579108"/>
    <lineage>
        <taxon>Bacteria</taxon>
        <taxon>Bacillati</taxon>
        <taxon>Actinomycetota</taxon>
        <taxon>Actinomycetes</taxon>
        <taxon>Micromonosporales</taxon>
        <taxon>Micromonosporaceae</taxon>
        <taxon>Dactylosporangium</taxon>
    </lineage>
</organism>
<evidence type="ECO:0000256" key="1">
    <source>
        <dbReference type="ARBA" id="ARBA00023015"/>
    </source>
</evidence>
<evidence type="ECO:0000256" key="3">
    <source>
        <dbReference type="ARBA" id="ARBA00023163"/>
    </source>
</evidence>
<sequence length="255" mass="27923">MQFAAEVVAELRRRIIAGELRPGQFMPTAKDVMAEFDVSMAIAYSTFKIMRLEGLLTKVSGSWGFRVTEDAVAIATGWEPPAPQGELTRSRLVRAGIELADAGGREAASLRLVAQRAGYVTNTIYKWVRDKADLELLMADGIFAEHPPPASPAGNWRAELELLCRTQWRMYRGHPWVAEIVSFKRPELCPHVAAHTDWAMRALAGLGAEPSALPDLVTAAASLVRGSAMEAEPEDELFEFGLQRLLDGFSTLAAS</sequence>
<comment type="caution">
    <text evidence="7">The sequence shown here is derived from an EMBL/GenBank/DDBJ whole genome shotgun (WGS) entry which is preliminary data.</text>
</comment>
<keyword evidence="3" id="KW-0804">Transcription</keyword>
<dbReference type="SUPFAM" id="SSF46785">
    <property type="entry name" value="Winged helix' DNA-binding domain"/>
    <property type="match status" value="1"/>
</dbReference>
<keyword evidence="8" id="KW-1185">Reference proteome</keyword>
<dbReference type="Gene3D" id="1.10.357.10">
    <property type="entry name" value="Tetracycline Repressor, domain 2"/>
    <property type="match status" value="1"/>
</dbReference>
<evidence type="ECO:0000313" key="8">
    <source>
        <dbReference type="Proteomes" id="UP001500620"/>
    </source>
</evidence>
<evidence type="ECO:0000259" key="6">
    <source>
        <dbReference type="PROSITE" id="PS50977"/>
    </source>
</evidence>
<protein>
    <submittedName>
        <fullName evidence="7">GntR family transcriptional regulator</fullName>
    </submittedName>
</protein>
<dbReference type="Pfam" id="PF00392">
    <property type="entry name" value="GntR"/>
    <property type="match status" value="1"/>
</dbReference>
<dbReference type="SUPFAM" id="SSF48498">
    <property type="entry name" value="Tetracyclin repressor-like, C-terminal domain"/>
    <property type="match status" value="1"/>
</dbReference>
<dbReference type="InterPro" id="IPR036390">
    <property type="entry name" value="WH_DNA-bd_sf"/>
</dbReference>
<reference evidence="8" key="1">
    <citation type="journal article" date="2019" name="Int. J. Syst. Evol. Microbiol.">
        <title>The Global Catalogue of Microorganisms (GCM) 10K type strain sequencing project: providing services to taxonomists for standard genome sequencing and annotation.</title>
        <authorList>
            <consortium name="The Broad Institute Genomics Platform"/>
            <consortium name="The Broad Institute Genome Sequencing Center for Infectious Disease"/>
            <person name="Wu L."/>
            <person name="Ma J."/>
        </authorList>
    </citation>
    <scope>NUCLEOTIDE SEQUENCE [LARGE SCALE GENOMIC DNA]</scope>
    <source>
        <strain evidence="8">JCM 17441</strain>
    </source>
</reference>
<dbReference type="Gene3D" id="1.10.10.10">
    <property type="entry name" value="Winged helix-like DNA-binding domain superfamily/Winged helix DNA-binding domain"/>
    <property type="match status" value="1"/>
</dbReference>